<sequence length="175" mass="20454">MKYKIISIFVFFLIINFNLFSQGVWNIKYIAIDSLSETSINKEIRIDFKSSNTDILMYKMIKPYIEPYIVRDLLSKNDKVELTVDSQQLVFIENWLIFDDHGVFGDQTLVSINEFNDEKLIIKEMFLESIDNLSLTLSVTINLTSDFEKNIHSKKGVRIIINKSQIKGILLKFKD</sequence>
<evidence type="ECO:0000313" key="1">
    <source>
        <dbReference type="EMBL" id="MVO09475.1"/>
    </source>
</evidence>
<keyword evidence="2" id="KW-1185">Reference proteome</keyword>
<reference evidence="2" key="1">
    <citation type="submission" date="2019-05" db="EMBL/GenBank/DDBJ databases">
        <title>Flavobacterium profundi sp. nov., isolated from a deep-sea seamount.</title>
        <authorList>
            <person name="Zhang D.-C."/>
        </authorList>
    </citation>
    <scope>NUCLEOTIDE SEQUENCE [LARGE SCALE GENOMIC DNA]</scope>
    <source>
        <strain evidence="2">TP390</strain>
    </source>
</reference>
<name>A0A6I4IIF0_9FLAO</name>
<accession>A0A6I4IIF0</accession>
<organism evidence="1 2">
    <name type="scientific">Flavobacterium profundi</name>
    <dbReference type="NCBI Taxonomy" id="1774945"/>
    <lineage>
        <taxon>Bacteria</taxon>
        <taxon>Pseudomonadati</taxon>
        <taxon>Bacteroidota</taxon>
        <taxon>Flavobacteriia</taxon>
        <taxon>Flavobacteriales</taxon>
        <taxon>Flavobacteriaceae</taxon>
        <taxon>Flavobacterium</taxon>
    </lineage>
</organism>
<dbReference type="RefSeq" id="WP_140997850.1">
    <property type="nucleotide sequence ID" value="NZ_VDCZ01000006.1"/>
</dbReference>
<dbReference type="EMBL" id="WQLW01000006">
    <property type="protein sequence ID" value="MVO09475.1"/>
    <property type="molecule type" value="Genomic_DNA"/>
</dbReference>
<comment type="caution">
    <text evidence="1">The sequence shown here is derived from an EMBL/GenBank/DDBJ whole genome shotgun (WGS) entry which is preliminary data.</text>
</comment>
<protein>
    <submittedName>
        <fullName evidence="1">Uncharacterized protein</fullName>
    </submittedName>
</protein>
<gene>
    <name evidence="1" type="ORF">GOQ30_09930</name>
</gene>
<proteinExistence type="predicted"/>
<dbReference type="OrthoDB" id="1273465at2"/>
<dbReference type="Proteomes" id="UP000431264">
    <property type="component" value="Unassembled WGS sequence"/>
</dbReference>
<evidence type="ECO:0000313" key="2">
    <source>
        <dbReference type="Proteomes" id="UP000431264"/>
    </source>
</evidence>
<dbReference type="AlphaFoldDB" id="A0A6I4IIF0"/>